<dbReference type="SUPFAM" id="SSF56784">
    <property type="entry name" value="HAD-like"/>
    <property type="match status" value="1"/>
</dbReference>
<feature type="active site" description="Nucleophile" evidence="2">
    <location>
        <position position="14"/>
    </location>
</feature>
<dbReference type="Pfam" id="PF06941">
    <property type="entry name" value="NT5C"/>
    <property type="match status" value="1"/>
</dbReference>
<organism evidence="3 4">
    <name type="scientific">Geodermatophilus ruber</name>
    <dbReference type="NCBI Taxonomy" id="504800"/>
    <lineage>
        <taxon>Bacteria</taxon>
        <taxon>Bacillati</taxon>
        <taxon>Actinomycetota</taxon>
        <taxon>Actinomycetes</taxon>
        <taxon>Geodermatophilales</taxon>
        <taxon>Geodermatophilaceae</taxon>
        <taxon>Geodermatophilus</taxon>
    </lineage>
</organism>
<dbReference type="EMBL" id="FOSW01000003">
    <property type="protein sequence ID" value="SFK74282.1"/>
    <property type="molecule type" value="Genomic_DNA"/>
</dbReference>
<feature type="active site" description="Proton donor" evidence="2">
    <location>
        <position position="16"/>
    </location>
</feature>
<dbReference type="PANTHER" id="PTHR16504">
    <property type="entry name" value="5'(3')-DEOXYRIBONUCLEOTIDASE"/>
    <property type="match status" value="1"/>
</dbReference>
<evidence type="ECO:0000313" key="3">
    <source>
        <dbReference type="EMBL" id="SFK74282.1"/>
    </source>
</evidence>
<dbReference type="InParanoid" id="A0A1I4BZQ7"/>
<dbReference type="GO" id="GO:0008253">
    <property type="term" value="F:5'-nucleotidase activity"/>
    <property type="evidence" value="ECO:0007669"/>
    <property type="project" value="InterPro"/>
</dbReference>
<dbReference type="STRING" id="504800.SAMN04488085_103277"/>
<proteinExistence type="inferred from homology"/>
<dbReference type="AlphaFoldDB" id="A0A1I4BZQ7"/>
<protein>
    <submittedName>
        <fullName evidence="3">5'(3')-deoxyribonucleotidase</fullName>
    </submittedName>
</protein>
<dbReference type="Proteomes" id="UP000199152">
    <property type="component" value="Unassembled WGS sequence"/>
</dbReference>
<keyword evidence="4" id="KW-1185">Reference proteome</keyword>
<dbReference type="InterPro" id="IPR036412">
    <property type="entry name" value="HAD-like_sf"/>
</dbReference>
<dbReference type="InterPro" id="IPR010708">
    <property type="entry name" value="5'(3')-deoxyribonucleotidase"/>
</dbReference>
<sequence length="209" mass="22452">METVSTSPFVLGLDLDGVCADYVGGFRRHVAAVRGIPEGDLPEPCSWDWTECGWGIGSHEDYLALHAAAVADGLFRKLDPLPGVAEALWRLSDAGVRIRVITHRLFISGSHAASAADTVAWLEEHELPYWDLCFMAAKPQVGADLYIDDGPSNLDAFQAAGLSALVFDQPYNRHVLGPRVHEWPAAVDAVLAHRAVVEAAGTVGQPSTT</sequence>
<evidence type="ECO:0000256" key="1">
    <source>
        <dbReference type="ARBA" id="ARBA00009589"/>
    </source>
</evidence>
<name>A0A1I4BZQ7_9ACTN</name>
<evidence type="ECO:0000256" key="2">
    <source>
        <dbReference type="PIRSR" id="PIRSR610708-1"/>
    </source>
</evidence>
<accession>A0A1I4BZQ7</accession>
<dbReference type="GO" id="GO:0009223">
    <property type="term" value="P:pyrimidine deoxyribonucleotide catabolic process"/>
    <property type="evidence" value="ECO:0007669"/>
    <property type="project" value="TreeGrafter"/>
</dbReference>
<dbReference type="PANTHER" id="PTHR16504:SF4">
    <property type="entry name" value="5'(3')-DEOXYRIBONUCLEOTIDASE"/>
    <property type="match status" value="1"/>
</dbReference>
<evidence type="ECO:0000313" key="4">
    <source>
        <dbReference type="Proteomes" id="UP000199152"/>
    </source>
</evidence>
<dbReference type="InterPro" id="IPR023214">
    <property type="entry name" value="HAD_sf"/>
</dbReference>
<comment type="similarity">
    <text evidence="1">Belongs to the 5'(3')-deoxyribonucleotidase family.</text>
</comment>
<reference evidence="3 4" key="1">
    <citation type="submission" date="2016-10" db="EMBL/GenBank/DDBJ databases">
        <authorList>
            <person name="de Groot N.N."/>
        </authorList>
    </citation>
    <scope>NUCLEOTIDE SEQUENCE [LARGE SCALE GENOMIC DNA]</scope>
    <source>
        <strain evidence="3 4">DSM 45317</strain>
    </source>
</reference>
<gene>
    <name evidence="3" type="ORF">SAMN04488085_103277</name>
</gene>
<dbReference type="Gene3D" id="3.40.50.1000">
    <property type="entry name" value="HAD superfamily/HAD-like"/>
    <property type="match status" value="1"/>
</dbReference>